<dbReference type="FunFam" id="3.40.50.1260:FF:000031">
    <property type="entry name" value="Phosphoglycerate kinase 1"/>
    <property type="match status" value="1"/>
</dbReference>
<comment type="subcellular location">
    <subcellularLocation>
        <location evidence="13">Cytoplasm</location>
    </subcellularLocation>
</comment>
<feature type="binding site" evidence="14">
    <location>
        <position position="39"/>
    </location>
    <ligand>
        <name>(2R)-3-phosphoglycerate</name>
        <dbReference type="ChEBI" id="CHEBI:58272"/>
    </ligand>
</feature>
<evidence type="ECO:0000256" key="4">
    <source>
        <dbReference type="ARBA" id="ARBA00011245"/>
    </source>
</evidence>
<dbReference type="PANTHER" id="PTHR11406:SF23">
    <property type="entry name" value="PHOSPHOGLYCERATE KINASE 1, CHLOROPLASTIC-RELATED"/>
    <property type="match status" value="1"/>
</dbReference>
<dbReference type="Gene3D" id="3.40.50.1260">
    <property type="entry name" value="Phosphoglycerate kinase, N-terminal domain"/>
    <property type="match status" value="2"/>
</dbReference>
<feature type="binding site" evidence="13 15">
    <location>
        <position position="327"/>
    </location>
    <ligand>
        <name>ATP</name>
        <dbReference type="ChEBI" id="CHEBI:30616"/>
    </ligand>
</feature>
<dbReference type="AlphaFoldDB" id="A0A6I4TB23"/>
<comment type="subunit">
    <text evidence="4 13">Monomer.</text>
</comment>
<dbReference type="Proteomes" id="UP000439522">
    <property type="component" value="Unassembled WGS sequence"/>
</dbReference>
<proteinExistence type="inferred from homology"/>
<evidence type="ECO:0000256" key="16">
    <source>
        <dbReference type="RuleBase" id="RU000532"/>
    </source>
</evidence>
<dbReference type="GO" id="GO:0004618">
    <property type="term" value="F:phosphoglycerate kinase activity"/>
    <property type="evidence" value="ECO:0007669"/>
    <property type="project" value="UniProtKB-UniRule"/>
</dbReference>
<comment type="caution">
    <text evidence="13">Lacks conserved residue(s) required for the propagation of feature annotation.</text>
</comment>
<dbReference type="UniPathway" id="UPA00109">
    <property type="reaction ID" value="UER00185"/>
</dbReference>
<comment type="pathway">
    <text evidence="2 13">Carbohydrate degradation; glycolysis; pyruvate from D-glyceraldehyde 3-phosphate: step 2/5.</text>
</comment>
<keyword evidence="11 13" id="KW-0067">ATP-binding</keyword>
<evidence type="ECO:0000256" key="6">
    <source>
        <dbReference type="ARBA" id="ARBA00016471"/>
    </source>
</evidence>
<dbReference type="GO" id="GO:0006094">
    <property type="term" value="P:gluconeogenesis"/>
    <property type="evidence" value="ECO:0007669"/>
    <property type="project" value="TreeGrafter"/>
</dbReference>
<feature type="binding site" evidence="13">
    <location>
        <position position="39"/>
    </location>
    <ligand>
        <name>substrate</name>
    </ligand>
</feature>
<evidence type="ECO:0000256" key="11">
    <source>
        <dbReference type="ARBA" id="ARBA00022840"/>
    </source>
</evidence>
<dbReference type="FunFam" id="3.40.50.1260:FF:000006">
    <property type="entry name" value="Phosphoglycerate kinase"/>
    <property type="match status" value="1"/>
</dbReference>
<evidence type="ECO:0000256" key="9">
    <source>
        <dbReference type="ARBA" id="ARBA00022741"/>
    </source>
</evidence>
<evidence type="ECO:0000256" key="5">
    <source>
        <dbReference type="ARBA" id="ARBA00013061"/>
    </source>
</evidence>
<organism evidence="17 18">
    <name type="scientific">Tsuneonella aeria</name>
    <dbReference type="NCBI Taxonomy" id="1837929"/>
    <lineage>
        <taxon>Bacteria</taxon>
        <taxon>Pseudomonadati</taxon>
        <taxon>Pseudomonadota</taxon>
        <taxon>Alphaproteobacteria</taxon>
        <taxon>Sphingomonadales</taxon>
        <taxon>Erythrobacteraceae</taxon>
        <taxon>Tsuneonella</taxon>
    </lineage>
</organism>
<comment type="similarity">
    <text evidence="3 13 16">Belongs to the phosphoglycerate kinase family.</text>
</comment>
<evidence type="ECO:0000313" key="17">
    <source>
        <dbReference type="EMBL" id="MXO73954.1"/>
    </source>
</evidence>
<feature type="binding site" evidence="13 14">
    <location>
        <begin position="24"/>
        <end position="26"/>
    </location>
    <ligand>
        <name>substrate</name>
    </ligand>
</feature>
<dbReference type="HAMAP" id="MF_00145">
    <property type="entry name" value="Phosphoglyc_kinase"/>
    <property type="match status" value="1"/>
</dbReference>
<evidence type="ECO:0000256" key="14">
    <source>
        <dbReference type="PIRSR" id="PIRSR000724-1"/>
    </source>
</evidence>
<dbReference type="PRINTS" id="PR00477">
    <property type="entry name" value="PHGLYCKINASE"/>
</dbReference>
<evidence type="ECO:0000256" key="12">
    <source>
        <dbReference type="ARBA" id="ARBA00023152"/>
    </source>
</evidence>
<evidence type="ECO:0000313" key="18">
    <source>
        <dbReference type="Proteomes" id="UP000439522"/>
    </source>
</evidence>
<dbReference type="GO" id="GO:0006096">
    <property type="term" value="P:glycolytic process"/>
    <property type="evidence" value="ECO:0007669"/>
    <property type="project" value="UniProtKB-UniRule"/>
</dbReference>
<dbReference type="Pfam" id="PF00162">
    <property type="entry name" value="PGK"/>
    <property type="match status" value="1"/>
</dbReference>
<dbReference type="PANTHER" id="PTHR11406">
    <property type="entry name" value="PHOSPHOGLYCERATE KINASE"/>
    <property type="match status" value="1"/>
</dbReference>
<gene>
    <name evidence="13 17" type="primary">pgk</name>
    <name evidence="17" type="ORF">GRI40_01790</name>
</gene>
<dbReference type="SUPFAM" id="SSF53748">
    <property type="entry name" value="Phosphoglycerate kinase"/>
    <property type="match status" value="1"/>
</dbReference>
<evidence type="ECO:0000256" key="3">
    <source>
        <dbReference type="ARBA" id="ARBA00008982"/>
    </source>
</evidence>
<keyword evidence="18" id="KW-1185">Reference proteome</keyword>
<evidence type="ECO:0000256" key="8">
    <source>
        <dbReference type="ARBA" id="ARBA00022679"/>
    </source>
</evidence>
<feature type="binding site" evidence="14">
    <location>
        <position position="121"/>
    </location>
    <ligand>
        <name>(2R)-3-phosphoglycerate</name>
        <dbReference type="ChEBI" id="CHEBI:58272"/>
    </ligand>
</feature>
<dbReference type="EC" id="2.7.2.3" evidence="5 13"/>
<feature type="binding site" evidence="13 14">
    <location>
        <begin position="62"/>
        <end position="65"/>
    </location>
    <ligand>
        <name>substrate</name>
    </ligand>
</feature>
<comment type="catalytic activity">
    <reaction evidence="1 13 16">
        <text>(2R)-3-phosphoglycerate + ATP = (2R)-3-phospho-glyceroyl phosphate + ADP</text>
        <dbReference type="Rhea" id="RHEA:14801"/>
        <dbReference type="ChEBI" id="CHEBI:30616"/>
        <dbReference type="ChEBI" id="CHEBI:57604"/>
        <dbReference type="ChEBI" id="CHEBI:58272"/>
        <dbReference type="ChEBI" id="CHEBI:456216"/>
        <dbReference type="EC" id="2.7.2.3"/>
    </reaction>
</comment>
<dbReference type="GO" id="GO:0005829">
    <property type="term" value="C:cytosol"/>
    <property type="evidence" value="ECO:0007669"/>
    <property type="project" value="TreeGrafter"/>
</dbReference>
<evidence type="ECO:0000256" key="1">
    <source>
        <dbReference type="ARBA" id="ARBA00000642"/>
    </source>
</evidence>
<keyword evidence="12 13" id="KW-0324">Glycolysis</keyword>
<feature type="binding site" evidence="13 15">
    <location>
        <position position="204"/>
    </location>
    <ligand>
        <name>ATP</name>
        <dbReference type="ChEBI" id="CHEBI:30616"/>
    </ligand>
</feature>
<accession>A0A6I4TB23</accession>
<feature type="binding site" evidence="13">
    <location>
        <position position="121"/>
    </location>
    <ligand>
        <name>substrate</name>
    </ligand>
</feature>
<dbReference type="RefSeq" id="WP_160609757.1">
    <property type="nucleotide sequence ID" value="NZ_WTZA01000001.1"/>
</dbReference>
<evidence type="ECO:0000256" key="2">
    <source>
        <dbReference type="ARBA" id="ARBA00004838"/>
    </source>
</evidence>
<reference evidence="17 18" key="1">
    <citation type="submission" date="2019-12" db="EMBL/GenBank/DDBJ databases">
        <title>Genomic-based taxomic classification of the family Erythrobacteraceae.</title>
        <authorList>
            <person name="Xu L."/>
        </authorList>
    </citation>
    <scope>NUCLEOTIDE SEQUENCE [LARGE SCALE GENOMIC DNA]</scope>
    <source>
        <strain evidence="17 18">100921-2</strain>
    </source>
</reference>
<comment type="caution">
    <text evidence="17">The sequence shown here is derived from an EMBL/GenBank/DDBJ whole genome shotgun (WGS) entry which is preliminary data.</text>
</comment>
<dbReference type="GO" id="GO:0005524">
    <property type="term" value="F:ATP binding"/>
    <property type="evidence" value="ECO:0007669"/>
    <property type="project" value="UniProtKB-KW"/>
</dbReference>
<dbReference type="EMBL" id="WTZA01000001">
    <property type="protein sequence ID" value="MXO73954.1"/>
    <property type="molecule type" value="Genomic_DNA"/>
</dbReference>
<keyword evidence="9 13" id="KW-0547">Nucleotide-binding</keyword>
<protein>
    <recommendedName>
        <fullName evidence="6 13">Phosphoglycerate kinase</fullName>
        <ecNumber evidence="5 13">2.7.2.3</ecNumber>
    </recommendedName>
</protein>
<keyword evidence="10 13" id="KW-0418">Kinase</keyword>
<name>A0A6I4TB23_9SPHN</name>
<keyword evidence="8 13" id="KW-0808">Transferase</keyword>
<feature type="binding site" evidence="14">
    <location>
        <position position="154"/>
    </location>
    <ligand>
        <name>(2R)-3-phosphoglycerate</name>
        <dbReference type="ChEBI" id="CHEBI:58272"/>
    </ligand>
</feature>
<keyword evidence="7 13" id="KW-0963">Cytoplasm</keyword>
<feature type="binding site" evidence="13">
    <location>
        <position position="154"/>
    </location>
    <ligand>
        <name>substrate</name>
    </ligand>
</feature>
<dbReference type="InterPro" id="IPR015824">
    <property type="entry name" value="Phosphoglycerate_kinase_N"/>
</dbReference>
<feature type="binding site" evidence="13 15">
    <location>
        <begin position="357"/>
        <end position="360"/>
    </location>
    <ligand>
        <name>ATP</name>
        <dbReference type="ChEBI" id="CHEBI:30616"/>
    </ligand>
</feature>
<evidence type="ECO:0000256" key="13">
    <source>
        <dbReference type="HAMAP-Rule" id="MF_00145"/>
    </source>
</evidence>
<evidence type="ECO:0000256" key="10">
    <source>
        <dbReference type="ARBA" id="ARBA00022777"/>
    </source>
</evidence>
<dbReference type="InterPro" id="IPR001576">
    <property type="entry name" value="Phosphoglycerate_kinase"/>
</dbReference>
<dbReference type="GO" id="GO:0043531">
    <property type="term" value="F:ADP binding"/>
    <property type="evidence" value="ECO:0007669"/>
    <property type="project" value="TreeGrafter"/>
</dbReference>
<dbReference type="InterPro" id="IPR036043">
    <property type="entry name" value="Phosphoglycerate_kinase_sf"/>
</dbReference>
<sequence length="404" mass="42141">MKQYRTLDDLPDDLRGKVALVRVDLNLPMIEGRASDVTRVEASAPTILELADAGAKVLLLAHFGRPKGARSSVMSTSIVQGDVERVLGREIMFIPEVMGPVVEQSIGILRDGDIGLLDNVRFWPGEEANDPLFAQGMAAHGDIYVNDAFSAAHRAHASTEGLAHLLPAYAGRAMEKELRALDAALGSPEPPVAAVVGGAKVSSKLAVLENLVGQVQHLIIGGGMANTFLAARGVNVGKSLCEHDLASTANAILDAADHAGCTVHLPYDVVVAKEFAANPPSLRTCNVHEVAPDEMILDVGPAAVESLADVLKTCRTLVWNGPLGAFETAPFDTATVALARTAAALTQDGSLISVAGGGDTVAALNHAGVAEQFSYVSTAGGAFLEWMEGRELPGVKALAQDRAA</sequence>
<dbReference type="OrthoDB" id="9808460at2"/>
<evidence type="ECO:0000256" key="15">
    <source>
        <dbReference type="PIRSR" id="PIRSR000724-2"/>
    </source>
</evidence>
<dbReference type="PIRSF" id="PIRSF000724">
    <property type="entry name" value="Pgk"/>
    <property type="match status" value="1"/>
</dbReference>
<evidence type="ECO:0000256" key="7">
    <source>
        <dbReference type="ARBA" id="ARBA00022490"/>
    </source>
</evidence>